<reference evidence="1" key="1">
    <citation type="submission" date="2019-06" db="EMBL/GenBank/DDBJ databases">
        <authorList>
            <consortium name="Wellcome Sanger Institute Data Sharing"/>
        </authorList>
    </citation>
    <scope>NUCLEOTIDE SEQUENCE [LARGE SCALE GENOMIC DNA]</scope>
</reference>
<protein>
    <submittedName>
        <fullName evidence="1">Uncharacterized protein</fullName>
    </submittedName>
</protein>
<keyword evidence="2" id="KW-1185">Reference proteome</keyword>
<sequence>WKATAVLFTSSSCASLVNFLTESNPERGAALALSLALNLSLSLSLSQDCCCVSALQCYRDSMKVHLNVTESKQKKLYNSLKHSYTIRSLNFCNSGNTTTVPACDSYPKEKARDFLKRLESLIQRVKPFSTFLISKHVFSPRLHAADGIKALFLLL</sequence>
<dbReference type="InterPro" id="IPR009079">
    <property type="entry name" value="4_helix_cytokine-like_core"/>
</dbReference>
<dbReference type="SUPFAM" id="SSF47266">
    <property type="entry name" value="4-helical cytokines"/>
    <property type="match status" value="1"/>
</dbReference>
<reference evidence="1" key="2">
    <citation type="submission" date="2025-08" db="UniProtKB">
        <authorList>
            <consortium name="Ensembl"/>
        </authorList>
    </citation>
    <scope>IDENTIFICATION</scope>
</reference>
<reference evidence="1" key="3">
    <citation type="submission" date="2025-09" db="UniProtKB">
        <authorList>
            <consortium name="Ensembl"/>
        </authorList>
    </citation>
    <scope>IDENTIFICATION</scope>
</reference>
<dbReference type="Gene3D" id="1.20.1250.70">
    <property type="entry name" value="Interleukin-15/Interleukin-21"/>
    <property type="match status" value="1"/>
</dbReference>
<organism evidence="1 2">
    <name type="scientific">Salarias fasciatus</name>
    <name type="common">Jewelled blenny</name>
    <name type="synonym">Blennius fasciatus</name>
    <dbReference type="NCBI Taxonomy" id="181472"/>
    <lineage>
        <taxon>Eukaryota</taxon>
        <taxon>Metazoa</taxon>
        <taxon>Chordata</taxon>
        <taxon>Craniata</taxon>
        <taxon>Vertebrata</taxon>
        <taxon>Euteleostomi</taxon>
        <taxon>Actinopterygii</taxon>
        <taxon>Neopterygii</taxon>
        <taxon>Teleostei</taxon>
        <taxon>Neoteleostei</taxon>
        <taxon>Acanthomorphata</taxon>
        <taxon>Ovalentaria</taxon>
        <taxon>Blenniimorphae</taxon>
        <taxon>Blenniiformes</taxon>
        <taxon>Blennioidei</taxon>
        <taxon>Blenniidae</taxon>
        <taxon>Salariinae</taxon>
        <taxon>Salarias</taxon>
    </lineage>
</organism>
<accession>A0A672G9K9</accession>
<dbReference type="InParanoid" id="A0A672G9K9"/>
<dbReference type="Ensembl" id="ENSSFAT00005016175.1">
    <property type="protein sequence ID" value="ENSSFAP00005015538.1"/>
    <property type="gene ID" value="ENSSFAG00005008315.1"/>
</dbReference>
<evidence type="ECO:0000313" key="2">
    <source>
        <dbReference type="Proteomes" id="UP000472267"/>
    </source>
</evidence>
<dbReference type="AlphaFoldDB" id="A0A672G9K9"/>
<dbReference type="Proteomes" id="UP000472267">
    <property type="component" value="Chromosome 2"/>
</dbReference>
<proteinExistence type="predicted"/>
<evidence type="ECO:0000313" key="1">
    <source>
        <dbReference type="Ensembl" id="ENSSFAP00005015538.1"/>
    </source>
</evidence>
<name>A0A672G9K9_SALFA</name>